<feature type="active site" description="Nucleophile" evidence="7">
    <location>
        <position position="154"/>
    </location>
</feature>
<evidence type="ECO:0000256" key="7">
    <source>
        <dbReference type="PROSITE-ProRule" id="PRU01373"/>
    </source>
</evidence>
<keyword evidence="4 7" id="KW-0133">Cell shape</keyword>
<evidence type="ECO:0000256" key="1">
    <source>
        <dbReference type="ARBA" id="ARBA00004752"/>
    </source>
</evidence>
<evidence type="ECO:0000259" key="10">
    <source>
        <dbReference type="PROSITE" id="PS52029"/>
    </source>
</evidence>
<dbReference type="InterPro" id="IPR005490">
    <property type="entry name" value="LD_TPept_cat_dom"/>
</dbReference>
<reference evidence="11 12" key="1">
    <citation type="submission" date="2017-04" db="EMBL/GenBank/DDBJ databases">
        <authorList>
            <person name="Afonso C.L."/>
            <person name="Miller P.J."/>
            <person name="Scott M.A."/>
            <person name="Spackman E."/>
            <person name="Goraichik I."/>
            <person name="Dimitrov K.M."/>
            <person name="Suarez D.L."/>
            <person name="Swayne D.E."/>
        </authorList>
    </citation>
    <scope>NUCLEOTIDE SEQUENCE [LARGE SCALE GENOMIC DNA]</scope>
    <source>
        <strain evidence="11 12">B5P</strain>
    </source>
</reference>
<evidence type="ECO:0000256" key="9">
    <source>
        <dbReference type="SAM" id="SignalP"/>
    </source>
</evidence>
<comment type="pathway">
    <text evidence="1 7">Cell wall biogenesis; peptidoglycan biosynthesis.</text>
</comment>
<dbReference type="SUPFAM" id="SSF141523">
    <property type="entry name" value="L,D-transpeptidase catalytic domain-like"/>
    <property type="match status" value="1"/>
</dbReference>
<keyword evidence="5 7" id="KW-0573">Peptidoglycan synthesis</keyword>
<dbReference type="GO" id="GO:0009252">
    <property type="term" value="P:peptidoglycan biosynthetic process"/>
    <property type="evidence" value="ECO:0007669"/>
    <property type="project" value="UniProtKB-UniPathway"/>
</dbReference>
<feature type="chain" id="PRO_5012259574" evidence="9">
    <location>
        <begin position="19"/>
        <end position="417"/>
    </location>
</feature>
<evidence type="ECO:0000313" key="12">
    <source>
        <dbReference type="Proteomes" id="UP000193083"/>
    </source>
</evidence>
<evidence type="ECO:0000256" key="2">
    <source>
        <dbReference type="ARBA" id="ARBA00005992"/>
    </source>
</evidence>
<organism evidence="11 12">
    <name type="scientific">Mesorhizobium australicum</name>
    <dbReference type="NCBI Taxonomy" id="536018"/>
    <lineage>
        <taxon>Bacteria</taxon>
        <taxon>Pseudomonadati</taxon>
        <taxon>Pseudomonadota</taxon>
        <taxon>Alphaproteobacteria</taxon>
        <taxon>Hyphomicrobiales</taxon>
        <taxon>Phyllobacteriaceae</taxon>
        <taxon>Mesorhizobium</taxon>
    </lineage>
</organism>
<dbReference type="CDD" id="cd16913">
    <property type="entry name" value="YkuD_like"/>
    <property type="match status" value="1"/>
</dbReference>
<evidence type="ECO:0000256" key="6">
    <source>
        <dbReference type="ARBA" id="ARBA00023316"/>
    </source>
</evidence>
<name>A0A1X7PUX8_9HYPH</name>
<dbReference type="GO" id="GO:0004180">
    <property type="term" value="F:carboxypeptidase activity"/>
    <property type="evidence" value="ECO:0007669"/>
    <property type="project" value="UniProtKB-ARBA"/>
</dbReference>
<dbReference type="InterPro" id="IPR038063">
    <property type="entry name" value="Transpep_catalytic_dom"/>
</dbReference>
<dbReference type="PROSITE" id="PS51257">
    <property type="entry name" value="PROKAR_LIPOPROTEIN"/>
    <property type="match status" value="1"/>
</dbReference>
<accession>A0A1X7PUX8</accession>
<dbReference type="RefSeq" id="WP_085466912.1">
    <property type="nucleotide sequence ID" value="NZ_FXBL01000004.1"/>
</dbReference>
<evidence type="ECO:0000256" key="4">
    <source>
        <dbReference type="ARBA" id="ARBA00022960"/>
    </source>
</evidence>
<evidence type="ECO:0000256" key="8">
    <source>
        <dbReference type="SAM" id="MobiDB-lite"/>
    </source>
</evidence>
<evidence type="ECO:0000256" key="3">
    <source>
        <dbReference type="ARBA" id="ARBA00022679"/>
    </source>
</evidence>
<feature type="compositionally biased region" description="Basic and acidic residues" evidence="8">
    <location>
        <begin position="377"/>
        <end position="393"/>
    </location>
</feature>
<sequence length="417" mass="45518">MSSSLFRAGALIALLAVAGCNGSLEEIAPKSERALSTKMTELVRSKGMQKNSPIMVRIFKEENVLEVWKQKSNGRYDLVTSYNICKWSGKLGPKFTEGDRQAPEGFYAVGPGQMNPNSNYYLAFNTGYPNAYDRAQGRTGSHLMVHGACSSSGCYSLTDAQMQEVYAFARDAFAGGQTAFQLQAFPFRMTGANMARYKDDPNFEFWKMLKEGYDHFEITNLPPKVDVCEKRYVFNRLTDGQTAFSPTAACPAATMPDTLATAFQSHQSKETAAFSAALTKSAPPPKASILGVKEASLVADWSKKRSRGERVPMEPPSMQKDGRVVASSTMGRIDSPLGRKMAAIEAAEAAKKRAEEEKKLAAERAKADAEAKRIALEEARKAPKPEATAEAKVEQAAAEPESSVTAVRKRIRNLFGG</sequence>
<feature type="domain" description="L,D-TPase catalytic" evidence="10">
    <location>
        <begin position="54"/>
        <end position="181"/>
    </location>
</feature>
<dbReference type="EMBL" id="FXBL01000004">
    <property type="protein sequence ID" value="SMH55330.1"/>
    <property type="molecule type" value="Genomic_DNA"/>
</dbReference>
<keyword evidence="12" id="KW-1185">Reference proteome</keyword>
<feature type="region of interest" description="Disordered" evidence="8">
    <location>
        <begin position="377"/>
        <end position="403"/>
    </location>
</feature>
<dbReference type="Proteomes" id="UP000193083">
    <property type="component" value="Unassembled WGS sequence"/>
</dbReference>
<dbReference type="GO" id="GO:0008360">
    <property type="term" value="P:regulation of cell shape"/>
    <property type="evidence" value="ECO:0007669"/>
    <property type="project" value="UniProtKB-UniRule"/>
</dbReference>
<dbReference type="UniPathway" id="UPA00219"/>
<protein>
    <submittedName>
        <fullName evidence="11">Murein L,D-transpeptidase YafK</fullName>
    </submittedName>
</protein>
<dbReference type="GO" id="GO:0016740">
    <property type="term" value="F:transferase activity"/>
    <property type="evidence" value="ECO:0007669"/>
    <property type="project" value="UniProtKB-KW"/>
</dbReference>
<evidence type="ECO:0000256" key="5">
    <source>
        <dbReference type="ARBA" id="ARBA00022984"/>
    </source>
</evidence>
<feature type="signal peptide" evidence="9">
    <location>
        <begin position="1"/>
        <end position="18"/>
    </location>
</feature>
<dbReference type="Pfam" id="PF03734">
    <property type="entry name" value="YkuD"/>
    <property type="match status" value="1"/>
</dbReference>
<gene>
    <name evidence="11" type="ORF">SAMN02982922_5318</name>
</gene>
<proteinExistence type="inferred from homology"/>
<feature type="active site" description="Proton donor/acceptor" evidence="7">
    <location>
        <position position="146"/>
    </location>
</feature>
<dbReference type="PROSITE" id="PS52029">
    <property type="entry name" value="LD_TPASE"/>
    <property type="match status" value="1"/>
</dbReference>
<comment type="similarity">
    <text evidence="2">Belongs to the YkuD family.</text>
</comment>
<keyword evidence="3" id="KW-0808">Transferase</keyword>
<dbReference type="GO" id="GO:0071555">
    <property type="term" value="P:cell wall organization"/>
    <property type="evidence" value="ECO:0007669"/>
    <property type="project" value="UniProtKB-UniRule"/>
</dbReference>
<dbReference type="PANTHER" id="PTHR36699">
    <property type="entry name" value="LD-TRANSPEPTIDASE"/>
    <property type="match status" value="1"/>
</dbReference>
<keyword evidence="9" id="KW-0732">Signal</keyword>
<keyword evidence="6 7" id="KW-0961">Cell wall biogenesis/degradation</keyword>
<dbReference type="PANTHER" id="PTHR36699:SF1">
    <property type="entry name" value="L,D-TRANSPEPTIDASE YAFK-RELATED"/>
    <property type="match status" value="1"/>
</dbReference>
<dbReference type="AlphaFoldDB" id="A0A1X7PUX8"/>
<dbReference type="OrthoDB" id="9809748at2"/>
<feature type="region of interest" description="Disordered" evidence="8">
    <location>
        <begin position="303"/>
        <end position="325"/>
    </location>
</feature>
<evidence type="ECO:0000313" key="11">
    <source>
        <dbReference type="EMBL" id="SMH55330.1"/>
    </source>
</evidence>